<dbReference type="GO" id="GO:0070403">
    <property type="term" value="F:NAD+ binding"/>
    <property type="evidence" value="ECO:0007669"/>
    <property type="project" value="InterPro"/>
</dbReference>
<dbReference type="InterPro" id="IPR003000">
    <property type="entry name" value="Sirtuin"/>
</dbReference>
<dbReference type="PANTHER" id="PTHR11085:SF10">
    <property type="entry name" value="NAD-DEPENDENT PROTEIN DEACYLASE SIRTUIN-5, MITOCHONDRIAL-RELATED"/>
    <property type="match status" value="1"/>
</dbReference>
<dbReference type="InterPro" id="IPR050134">
    <property type="entry name" value="NAD-dep_sirtuin_deacylases"/>
</dbReference>
<evidence type="ECO:0000256" key="2">
    <source>
        <dbReference type="ARBA" id="ARBA00023027"/>
    </source>
</evidence>
<proteinExistence type="predicted"/>
<dbReference type="HOGENOM" id="CLU_023643_3_2_1"/>
<dbReference type="OrthoDB" id="424302at2759"/>
<sequence length="328" mass="37318">MKRDVNQIVLKSMLYAYNRHLSTQLHQFVPKHKPVSESDVKRLQEFIFNSKKLLVLTGAGISTESGIPDYRSKEVGLYERTNHKPIQHIEFIKSATVRQRYWARNFVGWFRFSKSLPNSVHFSIRDLEIEDKIVHTVVTQNVDGLHLKAGSRNVIELHGTGYRQKIIISKSIAITNQVSRVICLKCDALYDRDYIQGKLLENNSIDFEETTKMIRPDGDVEIASDFMNDFIPPICESCGGVLKPDITFFGDNVPKQRVDLVREKVSLSDRILVLGSSLSVFSGYRIILQALEEKKPVCIVNIGSTRADKLINLKIDAKCGDILPRIKS</sequence>
<name>N6TQF1_DENPD</name>
<dbReference type="InterPro" id="IPR029035">
    <property type="entry name" value="DHS-like_NAD/FAD-binding_dom"/>
</dbReference>
<dbReference type="Gene3D" id="3.40.50.1220">
    <property type="entry name" value="TPP-binding domain"/>
    <property type="match status" value="1"/>
</dbReference>
<dbReference type="PROSITE" id="PS50305">
    <property type="entry name" value="SIRTUIN"/>
    <property type="match status" value="1"/>
</dbReference>
<dbReference type="PANTHER" id="PTHR11085">
    <property type="entry name" value="NAD-DEPENDENT PROTEIN DEACYLASE SIRTUIN-5, MITOCHONDRIAL-RELATED"/>
    <property type="match status" value="1"/>
</dbReference>
<feature type="non-terminal residue" evidence="3">
    <location>
        <position position="1"/>
    </location>
</feature>
<dbReference type="EMBL" id="KB741269">
    <property type="protein sequence ID" value="ENN71465.1"/>
    <property type="molecule type" value="Genomic_DNA"/>
</dbReference>
<dbReference type="Gene3D" id="3.30.1600.10">
    <property type="entry name" value="SIR2/SIRT2 'Small Domain"/>
    <property type="match status" value="1"/>
</dbReference>
<dbReference type="OMA" id="RRHYWAR"/>
<keyword evidence="1" id="KW-0808">Transferase</keyword>
<dbReference type="GO" id="GO:0005759">
    <property type="term" value="C:mitochondrial matrix"/>
    <property type="evidence" value="ECO:0007669"/>
    <property type="project" value="TreeGrafter"/>
</dbReference>
<protein>
    <submittedName>
        <fullName evidence="3">Uncharacterized protein</fullName>
    </submittedName>
</protein>
<accession>N6TQF1</accession>
<dbReference type="GO" id="GO:0017136">
    <property type="term" value="F:histone deacetylase activity, NAD-dependent"/>
    <property type="evidence" value="ECO:0007669"/>
    <property type="project" value="TreeGrafter"/>
</dbReference>
<evidence type="ECO:0000256" key="1">
    <source>
        <dbReference type="ARBA" id="ARBA00022679"/>
    </source>
</evidence>
<dbReference type="Pfam" id="PF02146">
    <property type="entry name" value="SIR2"/>
    <property type="match status" value="1"/>
</dbReference>
<keyword evidence="2" id="KW-0520">NAD</keyword>
<dbReference type="SUPFAM" id="SSF52467">
    <property type="entry name" value="DHS-like NAD/FAD-binding domain"/>
    <property type="match status" value="1"/>
</dbReference>
<reference evidence="3" key="1">
    <citation type="journal article" date="2013" name="Genome Biol.">
        <title>Draft genome of the mountain pine beetle, Dendroctonus ponderosae Hopkins, a major forest pest.</title>
        <authorList>
            <person name="Keeling C.I."/>
            <person name="Yuen M.M."/>
            <person name="Liao N.Y."/>
            <person name="Docking T.R."/>
            <person name="Chan S.K."/>
            <person name="Taylor G.A."/>
            <person name="Palmquist D.L."/>
            <person name="Jackman S.D."/>
            <person name="Nguyen A."/>
            <person name="Li M."/>
            <person name="Henderson H."/>
            <person name="Janes J.K."/>
            <person name="Zhao Y."/>
            <person name="Pandoh P."/>
            <person name="Moore R."/>
            <person name="Sperling F.A."/>
            <person name="Huber D.P."/>
            <person name="Birol I."/>
            <person name="Jones S.J."/>
            <person name="Bohlmann J."/>
        </authorList>
    </citation>
    <scope>NUCLEOTIDE SEQUENCE</scope>
</reference>
<organism evidence="3">
    <name type="scientific">Dendroctonus ponderosae</name>
    <name type="common">Mountain pine beetle</name>
    <dbReference type="NCBI Taxonomy" id="77166"/>
    <lineage>
        <taxon>Eukaryota</taxon>
        <taxon>Metazoa</taxon>
        <taxon>Ecdysozoa</taxon>
        <taxon>Arthropoda</taxon>
        <taxon>Hexapoda</taxon>
        <taxon>Insecta</taxon>
        <taxon>Pterygota</taxon>
        <taxon>Neoptera</taxon>
        <taxon>Endopterygota</taxon>
        <taxon>Coleoptera</taxon>
        <taxon>Polyphaga</taxon>
        <taxon>Cucujiformia</taxon>
        <taxon>Curculionidae</taxon>
        <taxon>Scolytinae</taxon>
        <taxon>Dendroctonus</taxon>
    </lineage>
</organism>
<gene>
    <name evidence="3" type="ORF">YQE_11882</name>
</gene>
<dbReference type="InterPro" id="IPR026591">
    <property type="entry name" value="Sirtuin_cat_small_dom_sf"/>
</dbReference>
<dbReference type="AlphaFoldDB" id="N6TQF1"/>
<dbReference type="InterPro" id="IPR026590">
    <property type="entry name" value="Ssirtuin_cat_dom"/>
</dbReference>
<evidence type="ECO:0000313" key="3">
    <source>
        <dbReference type="EMBL" id="ENN71465.1"/>
    </source>
</evidence>